<evidence type="ECO:0000313" key="2">
    <source>
        <dbReference type="EMBL" id="GAU89495.1"/>
    </source>
</evidence>
<name>A0A1D1UM55_RAMVA</name>
<evidence type="ECO:0000256" key="1">
    <source>
        <dbReference type="SAM" id="SignalP"/>
    </source>
</evidence>
<keyword evidence="1" id="KW-0732">Signal</keyword>
<reference evidence="2 3" key="1">
    <citation type="journal article" date="2016" name="Nat. Commun.">
        <title>Extremotolerant tardigrade genome and improved radiotolerance of human cultured cells by tardigrade-unique protein.</title>
        <authorList>
            <person name="Hashimoto T."/>
            <person name="Horikawa D.D."/>
            <person name="Saito Y."/>
            <person name="Kuwahara H."/>
            <person name="Kozuka-Hata H."/>
            <person name="Shin-I T."/>
            <person name="Minakuchi Y."/>
            <person name="Ohishi K."/>
            <person name="Motoyama A."/>
            <person name="Aizu T."/>
            <person name="Enomoto A."/>
            <person name="Kondo K."/>
            <person name="Tanaka S."/>
            <person name="Hara Y."/>
            <person name="Koshikawa S."/>
            <person name="Sagara H."/>
            <person name="Miura T."/>
            <person name="Yokobori S."/>
            <person name="Miyagawa K."/>
            <person name="Suzuki Y."/>
            <person name="Kubo T."/>
            <person name="Oyama M."/>
            <person name="Kohara Y."/>
            <person name="Fujiyama A."/>
            <person name="Arakawa K."/>
            <person name="Katayama T."/>
            <person name="Toyoda A."/>
            <person name="Kunieda T."/>
        </authorList>
    </citation>
    <scope>NUCLEOTIDE SEQUENCE [LARGE SCALE GENOMIC DNA]</scope>
    <source>
        <strain evidence="2 3">YOKOZUNA-1</strain>
    </source>
</reference>
<feature type="chain" id="PRO_5008897372" evidence="1">
    <location>
        <begin position="17"/>
        <end position="58"/>
    </location>
</feature>
<dbReference type="EMBL" id="BDGG01000001">
    <property type="protein sequence ID" value="GAU89495.1"/>
    <property type="molecule type" value="Genomic_DNA"/>
</dbReference>
<proteinExistence type="predicted"/>
<accession>A0A1D1UM55</accession>
<organism evidence="2 3">
    <name type="scientific">Ramazzottius varieornatus</name>
    <name type="common">Water bear</name>
    <name type="synonym">Tardigrade</name>
    <dbReference type="NCBI Taxonomy" id="947166"/>
    <lineage>
        <taxon>Eukaryota</taxon>
        <taxon>Metazoa</taxon>
        <taxon>Ecdysozoa</taxon>
        <taxon>Tardigrada</taxon>
        <taxon>Eutardigrada</taxon>
        <taxon>Parachela</taxon>
        <taxon>Hypsibioidea</taxon>
        <taxon>Ramazzottiidae</taxon>
        <taxon>Ramazzottius</taxon>
    </lineage>
</organism>
<keyword evidence="3" id="KW-1185">Reference proteome</keyword>
<protein>
    <submittedName>
        <fullName evidence="2">Uncharacterized protein</fullName>
    </submittedName>
</protein>
<sequence length="58" mass="6737">MGERMFRMLLALYVTGAPFSGTGFLATKEQPQREDYKVHDERRVKITLPEGYRIDEST</sequence>
<comment type="caution">
    <text evidence="2">The sequence shown here is derived from an EMBL/GenBank/DDBJ whole genome shotgun (WGS) entry which is preliminary data.</text>
</comment>
<dbReference type="AlphaFoldDB" id="A0A1D1UM55"/>
<dbReference type="Proteomes" id="UP000186922">
    <property type="component" value="Unassembled WGS sequence"/>
</dbReference>
<evidence type="ECO:0000313" key="3">
    <source>
        <dbReference type="Proteomes" id="UP000186922"/>
    </source>
</evidence>
<gene>
    <name evidence="2" type="primary">RvY_02042-1</name>
    <name evidence="2" type="synonym">RvY_02042.1</name>
    <name evidence="2" type="ORF">RvY_02042</name>
</gene>
<feature type="signal peptide" evidence="1">
    <location>
        <begin position="1"/>
        <end position="16"/>
    </location>
</feature>